<name>A0ABR4NPF6_9SACH</name>
<evidence type="ECO:0000256" key="5">
    <source>
        <dbReference type="SAM" id="Phobius"/>
    </source>
</evidence>
<dbReference type="SMART" id="SM01160">
    <property type="entry name" value="DUF1751"/>
    <property type="match status" value="1"/>
</dbReference>
<evidence type="ECO:0000256" key="2">
    <source>
        <dbReference type="ARBA" id="ARBA00022692"/>
    </source>
</evidence>
<dbReference type="Pfam" id="PF08551">
    <property type="entry name" value="DUF1751"/>
    <property type="match status" value="1"/>
</dbReference>
<evidence type="ECO:0000256" key="3">
    <source>
        <dbReference type="ARBA" id="ARBA00022989"/>
    </source>
</evidence>
<sequence length="344" mass="39577">MKYSNRFFDINFPDAGIYVSSLPMATKIITVSYVTLTVLLYILRMAHYQKLGEEDDIQYIVVPILELIPSKVLQYPTSIVLSNLVDIVLWRFILTLLNLVMGGSFIERNWGSTKELFIFILGLGSITNCFIVLVTYLLASVFPGVRLDVPLDGNYTILIGFPIIYRQLLPETTIIDIKYPNILSKNFRFKLLPIFVLCVMTFMQLIWFHHFAQLISLWVTFFVTWIYLRFYQRLPALSNSGSTIQSEIIVGDASDTFQLIYFFPDFMKPVLRPVFDVSYKFFCEKLRIIKPFDADDIDKGNQVAVSRGAKTADDAIDDIEAGSRRRELALKVLNQRMDESQEAS</sequence>
<evidence type="ECO:0000256" key="4">
    <source>
        <dbReference type="ARBA" id="ARBA00023136"/>
    </source>
</evidence>
<feature type="transmembrane region" description="Helical" evidence="5">
    <location>
        <begin position="87"/>
        <end position="106"/>
    </location>
</feature>
<feature type="transmembrane region" description="Helical" evidence="5">
    <location>
        <begin position="21"/>
        <end position="43"/>
    </location>
</feature>
<evidence type="ECO:0000256" key="1">
    <source>
        <dbReference type="ARBA" id="ARBA00004141"/>
    </source>
</evidence>
<keyword evidence="4 5" id="KW-0472">Membrane</keyword>
<gene>
    <name evidence="6" type="ORF">RNJ44_01937</name>
</gene>
<feature type="transmembrane region" description="Helical" evidence="5">
    <location>
        <begin position="214"/>
        <end position="231"/>
    </location>
</feature>
<comment type="subcellular location">
    <subcellularLocation>
        <location evidence="1">Membrane</location>
        <topology evidence="1">Multi-pass membrane protein</topology>
    </subcellularLocation>
</comment>
<keyword evidence="3 5" id="KW-1133">Transmembrane helix</keyword>
<feature type="transmembrane region" description="Helical" evidence="5">
    <location>
        <begin position="189"/>
        <end position="208"/>
    </location>
</feature>
<reference evidence="6 7" key="1">
    <citation type="submission" date="2024-05" db="EMBL/GenBank/DDBJ databases">
        <title>Long read based assembly of the Candida bracarensis genome reveals expanded adhesin content.</title>
        <authorList>
            <person name="Marcet-Houben M."/>
            <person name="Ksiezopolska E."/>
            <person name="Gabaldon T."/>
        </authorList>
    </citation>
    <scope>NUCLEOTIDE SEQUENCE [LARGE SCALE GENOMIC DNA]</scope>
    <source>
        <strain evidence="6 7">CBM6</strain>
    </source>
</reference>
<feature type="transmembrane region" description="Helical" evidence="5">
    <location>
        <begin position="118"/>
        <end position="139"/>
    </location>
</feature>
<organism evidence="6 7">
    <name type="scientific">Nakaseomyces bracarensis</name>
    <dbReference type="NCBI Taxonomy" id="273131"/>
    <lineage>
        <taxon>Eukaryota</taxon>
        <taxon>Fungi</taxon>
        <taxon>Dikarya</taxon>
        <taxon>Ascomycota</taxon>
        <taxon>Saccharomycotina</taxon>
        <taxon>Saccharomycetes</taxon>
        <taxon>Saccharomycetales</taxon>
        <taxon>Saccharomycetaceae</taxon>
        <taxon>Nakaseomyces</taxon>
    </lineage>
</organism>
<dbReference type="PANTHER" id="PTHR13377">
    <property type="entry name" value="PLACENTAL PROTEIN 6"/>
    <property type="match status" value="1"/>
</dbReference>
<evidence type="ECO:0000313" key="6">
    <source>
        <dbReference type="EMBL" id="KAL3229801.1"/>
    </source>
</evidence>
<dbReference type="EMBL" id="JBEVYD010000011">
    <property type="protein sequence ID" value="KAL3229801.1"/>
    <property type="molecule type" value="Genomic_DNA"/>
</dbReference>
<evidence type="ECO:0000313" key="7">
    <source>
        <dbReference type="Proteomes" id="UP001623330"/>
    </source>
</evidence>
<dbReference type="InterPro" id="IPR013861">
    <property type="entry name" value="TMEM115/Pdh1/Rbl19"/>
</dbReference>
<keyword evidence="7" id="KW-1185">Reference proteome</keyword>
<comment type="caution">
    <text evidence="6">The sequence shown here is derived from an EMBL/GenBank/DDBJ whole genome shotgun (WGS) entry which is preliminary data.</text>
</comment>
<dbReference type="PANTHER" id="PTHR13377:SF3">
    <property type="entry name" value="TRANSMEMBRANE PROTEIN 115"/>
    <property type="match status" value="1"/>
</dbReference>
<proteinExistence type="predicted"/>
<protein>
    <submittedName>
        <fullName evidence="6">Uncharacterized protein</fullName>
    </submittedName>
</protein>
<dbReference type="Proteomes" id="UP001623330">
    <property type="component" value="Unassembled WGS sequence"/>
</dbReference>
<accession>A0ABR4NPF6</accession>
<keyword evidence="2 5" id="KW-0812">Transmembrane</keyword>